<gene>
    <name evidence="1" type="ORF">O1611_g969</name>
</gene>
<sequence length="469" mass="52963">MGSSSQQCLDRITDSDVVLAVLGITGSGKSTFISTLTNLDIGIGHNLAPKTTEIGIYSFLQESGRRVYLIDTPGFDDDVHSDIDVLREQVFLFTQLYRTGASLIGLVYLHPITKNRVDGSAMRNFRMLEQMCGLGALDRLVLLTTMWDQIDLGTPRHIDASRRQQELLDDAHFWGTMCRYGSQAMQFDEGRQSALQVIDAITDKFIQHGPVAFQIQREIVDKGKDLWMTSAARELDRELVRIKRDCDKNLGQVIDLFKQAEKKRSHESALRLTKEKDGLEQSLMDITEAHKQLQTSFETIRTEKEARFAHTLEEISREHQSLAHDIRDEFSRLQRLEEEKQESTAIYRSYYQSERHESTISSRVSYIDESFEKSYHEDQQQILQSKSKLEKSVKSKKRRKVLIQNIVPMLQILGGVGCVAGGAATMIIPVAAVGATLITAGMSGLNFSTKKKDKDESGANDYTSAFEIP</sequence>
<reference evidence="1" key="1">
    <citation type="submission" date="2022-12" db="EMBL/GenBank/DDBJ databases">
        <title>Genome Sequence of Lasiodiplodia mahajangana.</title>
        <authorList>
            <person name="Buettner E."/>
        </authorList>
    </citation>
    <scope>NUCLEOTIDE SEQUENCE</scope>
    <source>
        <strain evidence="1">VT137</strain>
    </source>
</reference>
<evidence type="ECO:0000313" key="1">
    <source>
        <dbReference type="EMBL" id="KAJ8132651.1"/>
    </source>
</evidence>
<dbReference type="Proteomes" id="UP001153332">
    <property type="component" value="Unassembled WGS sequence"/>
</dbReference>
<protein>
    <submittedName>
        <fullName evidence="1">Uncharacterized protein</fullName>
    </submittedName>
</protein>
<accession>A0ACC2JYP5</accession>
<comment type="caution">
    <text evidence="1">The sequence shown here is derived from an EMBL/GenBank/DDBJ whole genome shotgun (WGS) entry which is preliminary data.</text>
</comment>
<evidence type="ECO:0000313" key="2">
    <source>
        <dbReference type="Proteomes" id="UP001153332"/>
    </source>
</evidence>
<keyword evidence="2" id="KW-1185">Reference proteome</keyword>
<dbReference type="EMBL" id="JAPUUL010000100">
    <property type="protein sequence ID" value="KAJ8132651.1"/>
    <property type="molecule type" value="Genomic_DNA"/>
</dbReference>
<name>A0ACC2JYP5_9PEZI</name>
<proteinExistence type="predicted"/>
<organism evidence="1 2">
    <name type="scientific">Lasiodiplodia mahajangana</name>
    <dbReference type="NCBI Taxonomy" id="1108764"/>
    <lineage>
        <taxon>Eukaryota</taxon>
        <taxon>Fungi</taxon>
        <taxon>Dikarya</taxon>
        <taxon>Ascomycota</taxon>
        <taxon>Pezizomycotina</taxon>
        <taxon>Dothideomycetes</taxon>
        <taxon>Dothideomycetes incertae sedis</taxon>
        <taxon>Botryosphaeriales</taxon>
        <taxon>Botryosphaeriaceae</taxon>
        <taxon>Lasiodiplodia</taxon>
    </lineage>
</organism>